<evidence type="ECO:0000313" key="2">
    <source>
        <dbReference type="EMBL" id="KZP18040.1"/>
    </source>
</evidence>
<reference evidence="2 3" key="1">
    <citation type="journal article" date="2016" name="Mol. Biol. Evol.">
        <title>Comparative Genomics of Early-Diverging Mushroom-Forming Fungi Provides Insights into the Origins of Lignocellulose Decay Capabilities.</title>
        <authorList>
            <person name="Nagy L.G."/>
            <person name="Riley R."/>
            <person name="Tritt A."/>
            <person name="Adam C."/>
            <person name="Daum C."/>
            <person name="Floudas D."/>
            <person name="Sun H."/>
            <person name="Yadav J.S."/>
            <person name="Pangilinan J."/>
            <person name="Larsson K.H."/>
            <person name="Matsuura K."/>
            <person name="Barry K."/>
            <person name="Labutti K."/>
            <person name="Kuo R."/>
            <person name="Ohm R.A."/>
            <person name="Bhattacharya S.S."/>
            <person name="Shirouzu T."/>
            <person name="Yoshinaga Y."/>
            <person name="Martin F.M."/>
            <person name="Grigoriev I.V."/>
            <person name="Hibbett D.S."/>
        </authorList>
    </citation>
    <scope>NUCLEOTIDE SEQUENCE [LARGE SCALE GENOMIC DNA]</scope>
    <source>
        <strain evidence="2 3">CBS 109695</strain>
    </source>
</reference>
<sequence>MPYTARPIGNTLPAPFSATELVLYNGSLCRRCIQRSREYGQRACSPKAGFCPRPSPPPVTLIPRSIWFTDSYPPYAGSALSSAEMRECIGAILECSAAVLFSRKHVPSPVSNYSVRRQPRAARYISERDTHLRGRPTGEISRGRGGDAPPAPELLQAPACRA</sequence>
<name>A0A166GPK3_9AGAM</name>
<evidence type="ECO:0000313" key="3">
    <source>
        <dbReference type="Proteomes" id="UP000076532"/>
    </source>
</evidence>
<dbReference type="EMBL" id="KV417576">
    <property type="protein sequence ID" value="KZP18040.1"/>
    <property type="molecule type" value="Genomic_DNA"/>
</dbReference>
<accession>A0A166GPK3</accession>
<feature type="compositionally biased region" description="Low complexity" evidence="1">
    <location>
        <begin position="153"/>
        <end position="162"/>
    </location>
</feature>
<dbReference type="AlphaFoldDB" id="A0A166GPK3"/>
<keyword evidence="3" id="KW-1185">Reference proteome</keyword>
<evidence type="ECO:0000256" key="1">
    <source>
        <dbReference type="SAM" id="MobiDB-lite"/>
    </source>
</evidence>
<protein>
    <submittedName>
        <fullName evidence="2">Uncharacterized protein</fullName>
    </submittedName>
</protein>
<dbReference type="Proteomes" id="UP000076532">
    <property type="component" value="Unassembled WGS sequence"/>
</dbReference>
<gene>
    <name evidence="2" type="ORF">FIBSPDRAFT_893769</name>
</gene>
<organism evidence="2 3">
    <name type="scientific">Athelia psychrophila</name>
    <dbReference type="NCBI Taxonomy" id="1759441"/>
    <lineage>
        <taxon>Eukaryota</taxon>
        <taxon>Fungi</taxon>
        <taxon>Dikarya</taxon>
        <taxon>Basidiomycota</taxon>
        <taxon>Agaricomycotina</taxon>
        <taxon>Agaricomycetes</taxon>
        <taxon>Agaricomycetidae</taxon>
        <taxon>Atheliales</taxon>
        <taxon>Atheliaceae</taxon>
        <taxon>Athelia</taxon>
    </lineage>
</organism>
<feature type="region of interest" description="Disordered" evidence="1">
    <location>
        <begin position="127"/>
        <end position="162"/>
    </location>
</feature>
<proteinExistence type="predicted"/>